<proteinExistence type="predicted"/>
<keyword evidence="1" id="KW-1133">Transmembrane helix</keyword>
<evidence type="ECO:0000313" key="3">
    <source>
        <dbReference type="Proteomes" id="UP000297982"/>
    </source>
</evidence>
<name>A0A4Z0GTZ1_9BACI</name>
<keyword evidence="1" id="KW-0812">Transmembrane</keyword>
<gene>
    <name evidence="2" type="ORF">E4663_18290</name>
</gene>
<feature type="transmembrane region" description="Helical" evidence="1">
    <location>
        <begin position="15"/>
        <end position="36"/>
    </location>
</feature>
<protein>
    <submittedName>
        <fullName evidence="2">Uncharacterized protein</fullName>
    </submittedName>
</protein>
<feature type="transmembrane region" description="Helical" evidence="1">
    <location>
        <begin position="78"/>
        <end position="100"/>
    </location>
</feature>
<dbReference type="RefSeq" id="WP_135328708.1">
    <property type="nucleotide sequence ID" value="NZ_SRJC01000008.1"/>
</dbReference>
<evidence type="ECO:0000256" key="1">
    <source>
        <dbReference type="SAM" id="Phobius"/>
    </source>
</evidence>
<keyword evidence="1" id="KW-0472">Membrane</keyword>
<feature type="transmembrane region" description="Helical" evidence="1">
    <location>
        <begin position="48"/>
        <end position="66"/>
    </location>
</feature>
<organism evidence="2 3">
    <name type="scientific">Halobacillus salinus</name>
    <dbReference type="NCBI Taxonomy" id="192814"/>
    <lineage>
        <taxon>Bacteria</taxon>
        <taxon>Bacillati</taxon>
        <taxon>Bacillota</taxon>
        <taxon>Bacilli</taxon>
        <taxon>Bacillales</taxon>
        <taxon>Bacillaceae</taxon>
        <taxon>Halobacillus</taxon>
    </lineage>
</organism>
<dbReference type="AlphaFoldDB" id="A0A4Z0GTZ1"/>
<dbReference type="EMBL" id="SRJC01000008">
    <property type="protein sequence ID" value="TGB01101.1"/>
    <property type="molecule type" value="Genomic_DNA"/>
</dbReference>
<accession>A0A4Z0GTZ1</accession>
<sequence length="103" mass="11500">MELVKKKKKVKLGETRLGVVSFVCALLTLAYLNIFLLTSGGPDPFSNLFLQVVPTVGVLTGLISLIKVNHRRTFTWWALGLYGFMFVCILVIGFVEFATYTKP</sequence>
<reference evidence="2 3" key="1">
    <citation type="journal article" date="2003" name="Int. J. Syst. Evol. Microbiol.">
        <title>Halobacillus salinus sp. nov., isolated from a salt lake on the coast of the East Sea in Korea.</title>
        <authorList>
            <person name="Yoon J.H."/>
            <person name="Kang K.H."/>
            <person name="Park Y.H."/>
        </authorList>
    </citation>
    <scope>NUCLEOTIDE SEQUENCE [LARGE SCALE GENOMIC DNA]</scope>
    <source>
        <strain evidence="2 3">HSL-3</strain>
    </source>
</reference>
<evidence type="ECO:0000313" key="2">
    <source>
        <dbReference type="EMBL" id="TGB01101.1"/>
    </source>
</evidence>
<keyword evidence="3" id="KW-1185">Reference proteome</keyword>
<dbReference type="Proteomes" id="UP000297982">
    <property type="component" value="Unassembled WGS sequence"/>
</dbReference>
<comment type="caution">
    <text evidence="2">The sequence shown here is derived from an EMBL/GenBank/DDBJ whole genome shotgun (WGS) entry which is preliminary data.</text>
</comment>